<evidence type="ECO:0000313" key="2">
    <source>
        <dbReference type="EMBL" id="MBR7833451.1"/>
    </source>
</evidence>
<reference evidence="2" key="1">
    <citation type="submission" date="2021-04" db="EMBL/GenBank/DDBJ databases">
        <title>Genome based classification of Actinospica acidithermotolerans sp. nov., an actinobacterium isolated from an Indonesian hot spring.</title>
        <authorList>
            <person name="Kusuma A.B."/>
            <person name="Putra K.E."/>
            <person name="Nafisah S."/>
            <person name="Loh J."/>
            <person name="Nouioui I."/>
            <person name="Goodfellow M."/>
        </authorList>
    </citation>
    <scope>NUCLEOTIDE SEQUENCE</scope>
    <source>
        <strain evidence="2">CSCA 57</strain>
    </source>
</reference>
<evidence type="ECO:0000259" key="1">
    <source>
        <dbReference type="Pfam" id="PF18299"/>
    </source>
</evidence>
<dbReference type="InterPro" id="IPR041261">
    <property type="entry name" value="R2K_2"/>
</dbReference>
<name>A0A941ELR3_9ACTN</name>
<keyword evidence="3" id="KW-1185">Reference proteome</keyword>
<protein>
    <submittedName>
        <fullName evidence="2">ATP-grasp domain-containing protein</fullName>
    </submittedName>
</protein>
<dbReference type="Pfam" id="PF18299">
    <property type="entry name" value="R2K_2"/>
    <property type="match status" value="1"/>
</dbReference>
<comment type="caution">
    <text evidence="2">The sequence shown here is derived from an EMBL/GenBank/DDBJ whole genome shotgun (WGS) entry which is preliminary data.</text>
</comment>
<proteinExistence type="predicted"/>
<feature type="domain" description="ATP-grasp" evidence="1">
    <location>
        <begin position="180"/>
        <end position="371"/>
    </location>
</feature>
<accession>A0A941ELR3</accession>
<dbReference type="EMBL" id="JAGSOG010000030">
    <property type="protein sequence ID" value="MBR7833451.1"/>
    <property type="molecule type" value="Genomic_DNA"/>
</dbReference>
<dbReference type="RefSeq" id="WP_212527972.1">
    <property type="nucleotide sequence ID" value="NZ_JAGSOG010000030.1"/>
</dbReference>
<evidence type="ECO:0000313" key="3">
    <source>
        <dbReference type="Proteomes" id="UP000675781"/>
    </source>
</evidence>
<sequence length="403" mass="44223">MFPLRLDLDAPAELDEHLHEVAFDLWARWHLEPEHARSIVESFVTDEDLHSPYSELHTHELPSYWAGHLYHRHVHGCGDDTCPPTGRSEALSPNPAALSQGSALLVSAQPTSTTTLLAEAAARRGLAVHELTDPAELQTLAGRDVYWYGGPRAALRAVRELKIGLLEPLDEWLTLLPHRFLGREIALSTLADAWRLTRPAFVKPPREKSLPAAVYADGTRLPRTGNELTPETAVLISEVVTFAVEYRLFVLDGEIVTGSRYAVYGRLDPAPLTGDPNEQAVREFFAALLPPPRTDSTVLTSLTSLTSLTALTAERMGTDRMGTGMIPSAFVLDVGLIESPDTGAQQWAVVEANMAWFAHCYAADPDRVLDVVLRSAGPLHRVAVNDFAYLRPIEATRMGPVPS</sequence>
<dbReference type="AlphaFoldDB" id="A0A941ELR3"/>
<dbReference type="Proteomes" id="UP000675781">
    <property type="component" value="Unassembled WGS sequence"/>
</dbReference>
<organism evidence="2 3">
    <name type="scientific">Actinospica durhamensis</name>
    <dbReference type="NCBI Taxonomy" id="1508375"/>
    <lineage>
        <taxon>Bacteria</taxon>
        <taxon>Bacillati</taxon>
        <taxon>Actinomycetota</taxon>
        <taxon>Actinomycetes</taxon>
        <taxon>Catenulisporales</taxon>
        <taxon>Actinospicaceae</taxon>
        <taxon>Actinospica</taxon>
    </lineage>
</organism>
<gene>
    <name evidence="2" type="ORF">KDL01_09250</name>
</gene>